<evidence type="ECO:0000313" key="2">
    <source>
        <dbReference type="EMBL" id="SUU98733.1"/>
    </source>
</evidence>
<protein>
    <submittedName>
        <fullName evidence="2">Uncharacterized protein</fullName>
    </submittedName>
</protein>
<keyword evidence="1" id="KW-1133">Transmembrane helix</keyword>
<name>A0A380X7E4_AVIPA</name>
<feature type="transmembrane region" description="Helical" evidence="1">
    <location>
        <begin position="66"/>
        <end position="91"/>
    </location>
</feature>
<sequence length="159" mass="18708">MSLRQRFKDAFKFRNPKHASPLTFSTLKRECAETSSCDRETVWAINRFDVPARGFFKRRTMFKDKLFSLAITRYFILKCGTLFFIFGQFFLGRFVSISEYFNLILEQSNSLIQDSVAFKTREQIKSSFDRCENRGNIHSEPTTSCKNNSDCKKKVNFKQ</sequence>
<accession>A0A380X7E4</accession>
<dbReference type="AlphaFoldDB" id="A0A380X7E4"/>
<proteinExistence type="predicted"/>
<gene>
    <name evidence="2" type="ORF">NCTC10926_02175</name>
</gene>
<evidence type="ECO:0000256" key="1">
    <source>
        <dbReference type="SAM" id="Phobius"/>
    </source>
</evidence>
<organism evidence="2 3">
    <name type="scientific">Avibacterium paragallinarum</name>
    <name type="common">Haemophilus gallinarum</name>
    <dbReference type="NCBI Taxonomy" id="728"/>
    <lineage>
        <taxon>Bacteria</taxon>
        <taxon>Pseudomonadati</taxon>
        <taxon>Pseudomonadota</taxon>
        <taxon>Gammaproteobacteria</taxon>
        <taxon>Pasteurellales</taxon>
        <taxon>Pasteurellaceae</taxon>
        <taxon>Avibacterium</taxon>
    </lineage>
</organism>
<reference evidence="2 3" key="1">
    <citation type="submission" date="2018-06" db="EMBL/GenBank/DDBJ databases">
        <authorList>
            <consortium name="Pathogen Informatics"/>
            <person name="Doyle S."/>
        </authorList>
    </citation>
    <scope>NUCLEOTIDE SEQUENCE [LARGE SCALE GENOMIC DNA]</scope>
    <source>
        <strain evidence="2 3">NCTC10926</strain>
    </source>
</reference>
<dbReference type="EMBL" id="UFSW01000001">
    <property type="protein sequence ID" value="SUU98733.1"/>
    <property type="molecule type" value="Genomic_DNA"/>
</dbReference>
<dbReference type="Proteomes" id="UP000254620">
    <property type="component" value="Unassembled WGS sequence"/>
</dbReference>
<keyword evidence="1" id="KW-0472">Membrane</keyword>
<evidence type="ECO:0000313" key="3">
    <source>
        <dbReference type="Proteomes" id="UP000254620"/>
    </source>
</evidence>
<keyword evidence="1" id="KW-0812">Transmembrane</keyword>